<evidence type="ECO:0000256" key="3">
    <source>
        <dbReference type="ARBA" id="ARBA00022692"/>
    </source>
</evidence>
<evidence type="ECO:0000259" key="8">
    <source>
        <dbReference type="Pfam" id="PF06271"/>
    </source>
</evidence>
<evidence type="ECO:0000256" key="4">
    <source>
        <dbReference type="ARBA" id="ARBA00022989"/>
    </source>
</evidence>
<keyword evidence="10" id="KW-1185">Reference proteome</keyword>
<evidence type="ECO:0000313" key="10">
    <source>
        <dbReference type="Proteomes" id="UP001551675"/>
    </source>
</evidence>
<feature type="transmembrane region" description="Helical" evidence="7">
    <location>
        <begin position="38"/>
        <end position="60"/>
    </location>
</feature>
<dbReference type="Pfam" id="PF06271">
    <property type="entry name" value="RDD"/>
    <property type="match status" value="1"/>
</dbReference>
<reference evidence="9 10" key="1">
    <citation type="submission" date="2024-06" db="EMBL/GenBank/DDBJ databases">
        <title>The Natural Products Discovery Center: Release of the First 8490 Sequenced Strains for Exploring Actinobacteria Biosynthetic Diversity.</title>
        <authorList>
            <person name="Kalkreuter E."/>
            <person name="Kautsar S.A."/>
            <person name="Yang D."/>
            <person name="Bader C.D."/>
            <person name="Teijaro C.N."/>
            <person name="Fluegel L."/>
            <person name="Davis C.M."/>
            <person name="Simpson J.R."/>
            <person name="Lauterbach L."/>
            <person name="Steele A.D."/>
            <person name="Gui C."/>
            <person name="Meng S."/>
            <person name="Li G."/>
            <person name="Viehrig K."/>
            <person name="Ye F."/>
            <person name="Su P."/>
            <person name="Kiefer A.F."/>
            <person name="Nichols A."/>
            <person name="Cepeda A.J."/>
            <person name="Yan W."/>
            <person name="Fan B."/>
            <person name="Jiang Y."/>
            <person name="Adhikari A."/>
            <person name="Zheng C.-J."/>
            <person name="Schuster L."/>
            <person name="Cowan T.M."/>
            <person name="Smanski M.J."/>
            <person name="Chevrette M.G."/>
            <person name="De Carvalho L.P.S."/>
            <person name="Shen B."/>
        </authorList>
    </citation>
    <scope>NUCLEOTIDE SEQUENCE [LARGE SCALE GENOMIC DNA]</scope>
    <source>
        <strain evidence="9 10">NPDC050100</strain>
    </source>
</reference>
<dbReference type="EMBL" id="JBFALK010000004">
    <property type="protein sequence ID" value="MEV0968984.1"/>
    <property type="molecule type" value="Genomic_DNA"/>
</dbReference>
<keyword evidence="2" id="KW-1003">Cell membrane</keyword>
<comment type="subcellular location">
    <subcellularLocation>
        <location evidence="1">Cell membrane</location>
        <topology evidence="1">Multi-pass membrane protein</topology>
    </subcellularLocation>
</comment>
<dbReference type="Proteomes" id="UP001551675">
    <property type="component" value="Unassembled WGS sequence"/>
</dbReference>
<dbReference type="PANTHER" id="PTHR36115:SF4">
    <property type="entry name" value="MEMBRANE PROTEIN"/>
    <property type="match status" value="1"/>
</dbReference>
<feature type="domain" description="RDD" evidence="8">
    <location>
        <begin position="31"/>
        <end position="163"/>
    </location>
</feature>
<keyword evidence="4 7" id="KW-1133">Transmembrane helix</keyword>
<dbReference type="RefSeq" id="WP_358131840.1">
    <property type="nucleotide sequence ID" value="NZ_JBFALK010000004.1"/>
</dbReference>
<sequence length="169" mass="18885">MEPPFPPEGEPRPDPRTPWEPPPLGPAAPSLAGRWRRLFAGIFDIVIVAIISSPLVWTSWRIVKEPTTGTVTLVDVTHTYLASIVGFLYYWLFHAFWNGQTPGKKIFGMRVVRENGQRIGVGQAAVRQLTEIVLAWLCCLWILDLGWIVFDGRKQALHDKAAGTLVVDA</sequence>
<evidence type="ECO:0000256" key="6">
    <source>
        <dbReference type="SAM" id="MobiDB-lite"/>
    </source>
</evidence>
<dbReference type="InterPro" id="IPR010432">
    <property type="entry name" value="RDD"/>
</dbReference>
<evidence type="ECO:0000256" key="7">
    <source>
        <dbReference type="SAM" id="Phobius"/>
    </source>
</evidence>
<gene>
    <name evidence="9" type="ORF">AB0I59_10145</name>
</gene>
<accession>A0ABV3GBP2</accession>
<keyword evidence="3 7" id="KW-0812">Transmembrane</keyword>
<evidence type="ECO:0000256" key="5">
    <source>
        <dbReference type="ARBA" id="ARBA00023136"/>
    </source>
</evidence>
<feature type="region of interest" description="Disordered" evidence="6">
    <location>
        <begin position="1"/>
        <end position="23"/>
    </location>
</feature>
<proteinExistence type="predicted"/>
<dbReference type="InterPro" id="IPR051791">
    <property type="entry name" value="Pra-immunoreactive"/>
</dbReference>
<evidence type="ECO:0000256" key="1">
    <source>
        <dbReference type="ARBA" id="ARBA00004651"/>
    </source>
</evidence>
<keyword evidence="5 7" id="KW-0472">Membrane</keyword>
<evidence type="ECO:0000313" key="9">
    <source>
        <dbReference type="EMBL" id="MEV0968984.1"/>
    </source>
</evidence>
<comment type="caution">
    <text evidence="9">The sequence shown here is derived from an EMBL/GenBank/DDBJ whole genome shotgun (WGS) entry which is preliminary data.</text>
</comment>
<protein>
    <submittedName>
        <fullName evidence="9">RDD family protein</fullName>
    </submittedName>
</protein>
<organism evidence="9 10">
    <name type="scientific">Microtetraspora glauca</name>
    <dbReference type="NCBI Taxonomy" id="1996"/>
    <lineage>
        <taxon>Bacteria</taxon>
        <taxon>Bacillati</taxon>
        <taxon>Actinomycetota</taxon>
        <taxon>Actinomycetes</taxon>
        <taxon>Streptosporangiales</taxon>
        <taxon>Streptosporangiaceae</taxon>
        <taxon>Microtetraspora</taxon>
    </lineage>
</organism>
<dbReference type="PANTHER" id="PTHR36115">
    <property type="entry name" value="PROLINE-RICH ANTIGEN HOMOLOG-RELATED"/>
    <property type="match status" value="1"/>
</dbReference>
<feature type="transmembrane region" description="Helical" evidence="7">
    <location>
        <begin position="80"/>
        <end position="97"/>
    </location>
</feature>
<feature type="transmembrane region" description="Helical" evidence="7">
    <location>
        <begin position="132"/>
        <end position="150"/>
    </location>
</feature>
<name>A0ABV3GBP2_MICGL</name>
<evidence type="ECO:0000256" key="2">
    <source>
        <dbReference type="ARBA" id="ARBA00022475"/>
    </source>
</evidence>